<organism evidence="1 2">
    <name type="scientific">Solanum tuberosum</name>
    <name type="common">Potato</name>
    <dbReference type="NCBI Taxonomy" id="4113"/>
    <lineage>
        <taxon>Eukaryota</taxon>
        <taxon>Viridiplantae</taxon>
        <taxon>Streptophyta</taxon>
        <taxon>Embryophyta</taxon>
        <taxon>Tracheophyta</taxon>
        <taxon>Spermatophyta</taxon>
        <taxon>Magnoliopsida</taxon>
        <taxon>eudicotyledons</taxon>
        <taxon>Gunneridae</taxon>
        <taxon>Pentapetalae</taxon>
        <taxon>asterids</taxon>
        <taxon>lamiids</taxon>
        <taxon>Solanales</taxon>
        <taxon>Solanaceae</taxon>
        <taxon>Solanoideae</taxon>
        <taxon>Solaneae</taxon>
        <taxon>Solanum</taxon>
    </lineage>
</organism>
<dbReference type="EnsemblPlants" id="PGSC0003DMT400090911">
    <property type="protein sequence ID" value="PGSC0003DMT400090911"/>
    <property type="gene ID" value="PGSC0003DMG400040482"/>
</dbReference>
<dbReference type="Proteomes" id="UP000011115">
    <property type="component" value="Unassembled WGS sequence"/>
</dbReference>
<evidence type="ECO:0000313" key="1">
    <source>
        <dbReference type="EnsemblPlants" id="PGSC0003DMT400090911"/>
    </source>
</evidence>
<dbReference type="InParanoid" id="M1DLG9"/>
<keyword evidence="2" id="KW-1185">Reference proteome</keyword>
<accession>M1DLG9</accession>
<dbReference type="AlphaFoldDB" id="M1DLG9"/>
<evidence type="ECO:0000313" key="2">
    <source>
        <dbReference type="Proteomes" id="UP000011115"/>
    </source>
</evidence>
<dbReference type="Gramene" id="PGSC0003DMT400090911">
    <property type="protein sequence ID" value="PGSC0003DMT400090911"/>
    <property type="gene ID" value="PGSC0003DMG400040482"/>
</dbReference>
<dbReference type="HOGENOM" id="CLU_1581247_0_0_1"/>
<reference evidence="1" key="2">
    <citation type="submission" date="2015-06" db="UniProtKB">
        <authorList>
            <consortium name="EnsemblPlants"/>
        </authorList>
    </citation>
    <scope>IDENTIFICATION</scope>
    <source>
        <strain evidence="1">DM1-3 516 R44</strain>
    </source>
</reference>
<sequence length="169" mass="19602">MLLSVSQDEGSLGEQQWFLSAGHVQGVDSDRDSKVQERDLLKDDKFTDMNDIFEVTIKVEWELKEEIIPKYKELKQELNTKVVAVDAQQSNYEFCDTEKALRSQTDDLKREEIQCNQTFLEDTTFEKEYKGEHVAFGVGWVPWLLFSVLFLRIVSRPNPPGRADTYSNT</sequence>
<name>M1DLG9_SOLTU</name>
<dbReference type="PaxDb" id="4113-PGSC0003DMT400090911"/>
<reference evidence="2" key="1">
    <citation type="journal article" date="2011" name="Nature">
        <title>Genome sequence and analysis of the tuber crop potato.</title>
        <authorList>
            <consortium name="The Potato Genome Sequencing Consortium"/>
        </authorList>
    </citation>
    <scope>NUCLEOTIDE SEQUENCE [LARGE SCALE GENOMIC DNA]</scope>
    <source>
        <strain evidence="2">cv. DM1-3 516 R44</strain>
    </source>
</reference>
<proteinExistence type="predicted"/>
<protein>
    <submittedName>
        <fullName evidence="1">Uncharacterized protein</fullName>
    </submittedName>
</protein>